<reference evidence="1 2" key="1">
    <citation type="submission" date="2018-09" db="EMBL/GenBank/DDBJ databases">
        <title>Phylogeny of the Shewanellaceae, and recommendation for two new genera, Pseudoshewanella and Parashewanella.</title>
        <authorList>
            <person name="Wang G."/>
        </authorList>
    </citation>
    <scope>NUCLEOTIDE SEQUENCE [LARGE SCALE GENOMIC DNA]</scope>
    <source>
        <strain evidence="1 2">KCTC 22492</strain>
    </source>
</reference>
<dbReference type="InterPro" id="IPR045865">
    <property type="entry name" value="ACT-like_dom_sf"/>
</dbReference>
<accession>A0A3A6THG9</accession>
<dbReference type="SUPFAM" id="SSF55021">
    <property type="entry name" value="ACT-like"/>
    <property type="match status" value="1"/>
</dbReference>
<dbReference type="NCBIfam" id="NF008362">
    <property type="entry name" value="PRK11152.1"/>
    <property type="match status" value="1"/>
</dbReference>
<sequence length="85" mass="10037">MQQYTLQILASQQPTVLERLLQVTRYRGFEVTEINMLPDVESQLFEIEMTVESLQPIERLRLQLNKLFDVNQISIQQAIEQQCRA</sequence>
<evidence type="ECO:0000313" key="2">
    <source>
        <dbReference type="Proteomes" id="UP000273022"/>
    </source>
</evidence>
<dbReference type="EC" id="2.2.1.6" evidence="1"/>
<organism evidence="1 2">
    <name type="scientific">Parashewanella spongiae</name>
    <dbReference type="NCBI Taxonomy" id="342950"/>
    <lineage>
        <taxon>Bacteria</taxon>
        <taxon>Pseudomonadati</taxon>
        <taxon>Pseudomonadota</taxon>
        <taxon>Gammaproteobacteria</taxon>
        <taxon>Alteromonadales</taxon>
        <taxon>Shewanellaceae</taxon>
        <taxon>Parashewanella</taxon>
    </lineage>
</organism>
<proteinExistence type="predicted"/>
<gene>
    <name evidence="1" type="ORF">D5R81_16375</name>
</gene>
<dbReference type="Proteomes" id="UP000273022">
    <property type="component" value="Unassembled WGS sequence"/>
</dbReference>
<dbReference type="RefSeq" id="WP_121854700.1">
    <property type="nucleotide sequence ID" value="NZ_CP037952.1"/>
</dbReference>
<comment type="caution">
    <text evidence="1">The sequence shown here is derived from an EMBL/GenBank/DDBJ whole genome shotgun (WGS) entry which is preliminary data.</text>
</comment>
<dbReference type="GO" id="GO:0003984">
    <property type="term" value="F:acetolactate synthase activity"/>
    <property type="evidence" value="ECO:0007669"/>
    <property type="project" value="UniProtKB-EC"/>
</dbReference>
<dbReference type="EMBL" id="QYYH01000131">
    <property type="protein sequence ID" value="RJY07188.1"/>
    <property type="molecule type" value="Genomic_DNA"/>
</dbReference>
<dbReference type="OrthoDB" id="6198158at2"/>
<keyword evidence="2" id="KW-1185">Reference proteome</keyword>
<name>A0A3A6THG9_9GAMM</name>
<dbReference type="Gene3D" id="3.30.70.260">
    <property type="match status" value="1"/>
</dbReference>
<protein>
    <submittedName>
        <fullName evidence="1">Acetolactate synthase 2 small subunit</fullName>
        <ecNumber evidence="1">2.2.1.6</ecNumber>
    </submittedName>
</protein>
<keyword evidence="1" id="KW-0808">Transferase</keyword>
<dbReference type="Pfam" id="PF13710">
    <property type="entry name" value="ACT_5"/>
    <property type="match status" value="1"/>
</dbReference>
<dbReference type="AlphaFoldDB" id="A0A3A6THG9"/>
<evidence type="ECO:0000313" key="1">
    <source>
        <dbReference type="EMBL" id="RJY07188.1"/>
    </source>
</evidence>